<dbReference type="InterPro" id="IPR036726">
    <property type="entry name" value="GTP1_OBG_dom_sf"/>
</dbReference>
<dbReference type="GO" id="GO:0005739">
    <property type="term" value="C:mitochondrion"/>
    <property type="evidence" value="ECO:0007669"/>
    <property type="project" value="TreeGrafter"/>
</dbReference>
<dbReference type="PRINTS" id="PR00326">
    <property type="entry name" value="GTP1OBG"/>
</dbReference>
<feature type="region of interest" description="Disordered" evidence="4">
    <location>
        <begin position="14"/>
        <end position="49"/>
    </location>
</feature>
<dbReference type="PROSITE" id="PS51710">
    <property type="entry name" value="G_OBG"/>
    <property type="match status" value="1"/>
</dbReference>
<dbReference type="GO" id="GO:0000287">
    <property type="term" value="F:magnesium ion binding"/>
    <property type="evidence" value="ECO:0007669"/>
    <property type="project" value="InterPro"/>
</dbReference>
<dbReference type="InterPro" id="IPR006169">
    <property type="entry name" value="GTP1_OBG_dom"/>
</dbReference>
<dbReference type="SUPFAM" id="SSF52540">
    <property type="entry name" value="P-loop containing nucleoside triphosphate hydrolases"/>
    <property type="match status" value="1"/>
</dbReference>
<dbReference type="InterPro" id="IPR014100">
    <property type="entry name" value="GTP-bd_Obg/CgtA"/>
</dbReference>
<evidence type="ECO:0000256" key="2">
    <source>
        <dbReference type="ARBA" id="ARBA00022741"/>
    </source>
</evidence>
<dbReference type="EMBL" id="HBIS01000208">
    <property type="protein sequence ID" value="CAE0606355.1"/>
    <property type="molecule type" value="Transcribed_RNA"/>
</dbReference>
<evidence type="ECO:0000256" key="4">
    <source>
        <dbReference type="SAM" id="MobiDB-lite"/>
    </source>
</evidence>
<evidence type="ECO:0008006" key="10">
    <source>
        <dbReference type="Google" id="ProtNLM"/>
    </source>
</evidence>
<dbReference type="PROSITE" id="PS00905">
    <property type="entry name" value="GTP1_OBG"/>
    <property type="match status" value="1"/>
</dbReference>
<dbReference type="NCBIfam" id="TIGR00231">
    <property type="entry name" value="small_GTP"/>
    <property type="match status" value="1"/>
</dbReference>
<dbReference type="GO" id="GO:0005525">
    <property type="term" value="F:GTP binding"/>
    <property type="evidence" value="ECO:0007669"/>
    <property type="project" value="UniProtKB-KW"/>
</dbReference>
<organism evidence="9">
    <name type="scientific">Picocystis salinarum</name>
    <dbReference type="NCBI Taxonomy" id="88271"/>
    <lineage>
        <taxon>Eukaryota</taxon>
        <taxon>Viridiplantae</taxon>
        <taxon>Chlorophyta</taxon>
        <taxon>Picocystophyceae</taxon>
        <taxon>Picocystales</taxon>
        <taxon>Picocystaceae</taxon>
        <taxon>Picocystis</taxon>
    </lineage>
</organism>
<dbReference type="InterPro" id="IPR045086">
    <property type="entry name" value="OBG_GTPase"/>
</dbReference>
<dbReference type="Pfam" id="PF01018">
    <property type="entry name" value="GTP1_OBG"/>
    <property type="match status" value="1"/>
</dbReference>
<dbReference type="InterPro" id="IPR005225">
    <property type="entry name" value="Small_GTP-bd"/>
</dbReference>
<gene>
    <name evidence="7" type="ORF">PSAL00342_LOCUS169</name>
    <name evidence="8" type="ORF">PSAL00342_LOCUS170</name>
    <name evidence="9" type="ORF">PSAL00342_LOCUS171</name>
</gene>
<dbReference type="GO" id="GO:0042254">
    <property type="term" value="P:ribosome biogenesis"/>
    <property type="evidence" value="ECO:0007669"/>
    <property type="project" value="UniProtKB-UniRule"/>
</dbReference>
<keyword evidence="2" id="KW-0547">Nucleotide-binding</keyword>
<sequence>MAASTTFVNAAIARAKEGSEAKKNRNKHARKDTAGRKKTGTNGRLSRKNECRVEEEPVVEEHKIFDEVVIRVRAGNGGDGELAQPKRGRTVRNFKYHAGKNQKKEIFLPAGEPCAGGDGGDVVIQVDPALYGLTHIHKREVYSARNGSNGDAGGSFVRRVAKQPKREALVISVPPGTSVHRKKSGQLIAELLQPGQKCTVALGGAGGAGVVMPSQKKKMARKSAMDDDMVFDVEDFDWKADAKGMPGEELTLRLLLRVVADVGIVGLPNAGKSSLLRAMTNAKPRIARYPFTTLMPNLGVLELENDDPDELDPMTPVLADLPGLIEGAHLGKGLGRNFLRHLRRTNVMIHVLDATRYNIYEDFLVIREELRMYNPEYVRRPYVLVLNKMDMPRAEMNRENAHAMLEQCLQEMKESNLEVSFPSAVVETSAKDGTGVEQLMDAVKIMMQALEQ</sequence>
<proteinExistence type="inferred from homology"/>
<dbReference type="InterPro" id="IPR027417">
    <property type="entry name" value="P-loop_NTPase"/>
</dbReference>
<feature type="domain" description="OBG-type G" evidence="5">
    <location>
        <begin position="260"/>
        <end position="448"/>
    </location>
</feature>
<protein>
    <recommendedName>
        <fullName evidence="10">Obg family GTPase CgtA</fullName>
    </recommendedName>
</protein>
<dbReference type="GO" id="GO:0003924">
    <property type="term" value="F:GTPase activity"/>
    <property type="evidence" value="ECO:0007669"/>
    <property type="project" value="InterPro"/>
</dbReference>
<dbReference type="InterPro" id="IPR006073">
    <property type="entry name" value="GTP-bd"/>
</dbReference>
<name>A0A6U9PAS8_9CHLO</name>
<accession>A0A6U9PAS8</accession>
<comment type="similarity">
    <text evidence="1">Belongs to the TRAFAC class OBG-HflX-like GTPase superfamily. OBG GTPase family.</text>
</comment>
<dbReference type="SUPFAM" id="SSF82051">
    <property type="entry name" value="Obg GTP-binding protein N-terminal domain"/>
    <property type="match status" value="1"/>
</dbReference>
<dbReference type="InterPro" id="IPR031167">
    <property type="entry name" value="G_OBG"/>
</dbReference>
<dbReference type="CDD" id="cd01898">
    <property type="entry name" value="Obg"/>
    <property type="match status" value="1"/>
</dbReference>
<feature type="compositionally biased region" description="Basic and acidic residues" evidence="4">
    <location>
        <begin position="14"/>
        <end position="23"/>
    </location>
</feature>
<dbReference type="EMBL" id="HBIS01000207">
    <property type="protein sequence ID" value="CAE0606354.1"/>
    <property type="molecule type" value="Transcribed_RNA"/>
</dbReference>
<dbReference type="PANTHER" id="PTHR11702:SF39">
    <property type="entry name" value="GTP-BINDING PROTEIN OBGC2-RELATED"/>
    <property type="match status" value="1"/>
</dbReference>
<feature type="domain" description="Obg" evidence="6">
    <location>
        <begin position="62"/>
        <end position="259"/>
    </location>
</feature>
<dbReference type="Pfam" id="PF01926">
    <property type="entry name" value="MMR_HSR1"/>
    <property type="match status" value="1"/>
</dbReference>
<dbReference type="AlphaFoldDB" id="A0A6U9PAS8"/>
<evidence type="ECO:0000256" key="1">
    <source>
        <dbReference type="ARBA" id="ARBA00007699"/>
    </source>
</evidence>
<dbReference type="InterPro" id="IPR006074">
    <property type="entry name" value="GTP1-OBG_CS"/>
</dbReference>
<dbReference type="PROSITE" id="PS51883">
    <property type="entry name" value="OBG"/>
    <property type="match status" value="1"/>
</dbReference>
<evidence type="ECO:0000259" key="5">
    <source>
        <dbReference type="PROSITE" id="PS51710"/>
    </source>
</evidence>
<dbReference type="EMBL" id="HBIS01000206">
    <property type="protein sequence ID" value="CAE0606353.1"/>
    <property type="molecule type" value="Transcribed_RNA"/>
</dbReference>
<dbReference type="PIRSF" id="PIRSF002401">
    <property type="entry name" value="GTP_bd_Obg/CgtA"/>
    <property type="match status" value="1"/>
</dbReference>
<evidence type="ECO:0000313" key="9">
    <source>
        <dbReference type="EMBL" id="CAE0606355.1"/>
    </source>
</evidence>
<evidence type="ECO:0000259" key="6">
    <source>
        <dbReference type="PROSITE" id="PS51883"/>
    </source>
</evidence>
<keyword evidence="3" id="KW-0342">GTP-binding</keyword>
<evidence type="ECO:0000256" key="3">
    <source>
        <dbReference type="ARBA" id="ARBA00023134"/>
    </source>
</evidence>
<dbReference type="Gene3D" id="2.70.210.12">
    <property type="entry name" value="GTP1/OBG domain"/>
    <property type="match status" value="1"/>
</dbReference>
<evidence type="ECO:0000313" key="8">
    <source>
        <dbReference type="EMBL" id="CAE0606354.1"/>
    </source>
</evidence>
<reference evidence="9" key="1">
    <citation type="submission" date="2021-01" db="EMBL/GenBank/DDBJ databases">
        <authorList>
            <person name="Corre E."/>
            <person name="Pelletier E."/>
            <person name="Niang G."/>
            <person name="Scheremetjew M."/>
            <person name="Finn R."/>
            <person name="Kale V."/>
            <person name="Holt S."/>
            <person name="Cochrane G."/>
            <person name="Meng A."/>
            <person name="Brown T."/>
            <person name="Cohen L."/>
        </authorList>
    </citation>
    <scope>NUCLEOTIDE SEQUENCE</scope>
    <source>
        <strain evidence="9">CCMP1897</strain>
    </source>
</reference>
<dbReference type="Gene3D" id="3.40.50.300">
    <property type="entry name" value="P-loop containing nucleotide triphosphate hydrolases"/>
    <property type="match status" value="1"/>
</dbReference>
<evidence type="ECO:0000313" key="7">
    <source>
        <dbReference type="EMBL" id="CAE0606353.1"/>
    </source>
</evidence>
<dbReference type="PANTHER" id="PTHR11702">
    <property type="entry name" value="DEVELOPMENTALLY REGULATED GTP-BINDING PROTEIN-RELATED"/>
    <property type="match status" value="1"/>
</dbReference>